<dbReference type="PANTHER" id="PTHR33670">
    <property type="entry name" value="SPLICING FACTOR, PROLINE- AND GLUTAMINE-RICH-LIKE"/>
    <property type="match status" value="1"/>
</dbReference>
<evidence type="ECO:0000313" key="3">
    <source>
        <dbReference type="Proteomes" id="UP001497516"/>
    </source>
</evidence>
<dbReference type="Proteomes" id="UP001497516">
    <property type="component" value="Chromosome 3"/>
</dbReference>
<protein>
    <submittedName>
        <fullName evidence="2">Uncharacterized protein</fullName>
    </submittedName>
</protein>
<accession>A0AAV2DM51</accession>
<dbReference type="EMBL" id="OZ034816">
    <property type="protein sequence ID" value="CAL1374976.1"/>
    <property type="molecule type" value="Genomic_DNA"/>
</dbReference>
<evidence type="ECO:0000313" key="2">
    <source>
        <dbReference type="EMBL" id="CAL1374976.1"/>
    </source>
</evidence>
<name>A0AAV2DM51_9ROSI</name>
<sequence length="195" mass="20728">MATAVLSPQDCLRDPFSTRGGLLTTPPRNKIRRNPNPSPATAPSSTKHGRGQSNSRRKRSPNSSPPPRPTADSSSLSPAKVLSMGQVKILKRGEPIQMKKKDDDSTAAVKVQQKVEIKLDLAVSPPVTPKKPIVRVAAPPPLVNRSVAGFYAGSGFFTSPPPSSLPVPVFLKKSAAVGVDSEATNDLRRLLNLAL</sequence>
<dbReference type="PANTHER" id="PTHR33670:SF17">
    <property type="entry name" value="ANTHER-SPECIFIC PROLINE-RICH PROTEIN APG"/>
    <property type="match status" value="1"/>
</dbReference>
<dbReference type="InterPro" id="IPR028322">
    <property type="entry name" value="PNRC-like_rgn"/>
</dbReference>
<keyword evidence="3" id="KW-1185">Reference proteome</keyword>
<organism evidence="2 3">
    <name type="scientific">Linum trigynum</name>
    <dbReference type="NCBI Taxonomy" id="586398"/>
    <lineage>
        <taxon>Eukaryota</taxon>
        <taxon>Viridiplantae</taxon>
        <taxon>Streptophyta</taxon>
        <taxon>Embryophyta</taxon>
        <taxon>Tracheophyta</taxon>
        <taxon>Spermatophyta</taxon>
        <taxon>Magnoliopsida</taxon>
        <taxon>eudicotyledons</taxon>
        <taxon>Gunneridae</taxon>
        <taxon>Pentapetalae</taxon>
        <taxon>rosids</taxon>
        <taxon>fabids</taxon>
        <taxon>Malpighiales</taxon>
        <taxon>Linaceae</taxon>
        <taxon>Linum</taxon>
    </lineage>
</organism>
<dbReference type="AlphaFoldDB" id="A0AAV2DM51"/>
<evidence type="ECO:0000256" key="1">
    <source>
        <dbReference type="SAM" id="MobiDB-lite"/>
    </source>
</evidence>
<reference evidence="2 3" key="1">
    <citation type="submission" date="2024-04" db="EMBL/GenBank/DDBJ databases">
        <authorList>
            <person name="Fracassetti M."/>
        </authorList>
    </citation>
    <scope>NUCLEOTIDE SEQUENCE [LARGE SCALE GENOMIC DNA]</scope>
</reference>
<feature type="region of interest" description="Disordered" evidence="1">
    <location>
        <begin position="1"/>
        <end position="81"/>
    </location>
</feature>
<dbReference type="Pfam" id="PF15365">
    <property type="entry name" value="PNRC"/>
    <property type="match status" value="1"/>
</dbReference>
<dbReference type="GO" id="GO:0016071">
    <property type="term" value="P:mRNA metabolic process"/>
    <property type="evidence" value="ECO:0007669"/>
    <property type="project" value="UniProtKB-ARBA"/>
</dbReference>
<gene>
    <name evidence="2" type="ORF">LTRI10_LOCUS16807</name>
</gene>
<feature type="compositionally biased region" description="Basic residues" evidence="1">
    <location>
        <begin position="47"/>
        <end position="60"/>
    </location>
</feature>
<proteinExistence type="predicted"/>